<protein>
    <recommendedName>
        <fullName evidence="7">Xylan alpha-1,2-glucuronidase</fullName>
        <ecNumber evidence="7">3.2.1.131</ecNumber>
    </recommendedName>
</protein>
<dbReference type="Pfam" id="PF07488">
    <property type="entry name" value="Glyco_hydro_67M"/>
    <property type="match status" value="1"/>
</dbReference>
<dbReference type="InterPro" id="IPR037054">
    <property type="entry name" value="A-glucoronidase_C_sf"/>
</dbReference>
<evidence type="ECO:0000256" key="3">
    <source>
        <dbReference type="ARBA" id="ARBA00022801"/>
    </source>
</evidence>
<evidence type="ECO:0000259" key="9">
    <source>
        <dbReference type="Pfam" id="PF03648"/>
    </source>
</evidence>
<keyword evidence="4 7" id="KW-0119">Carbohydrate metabolism</keyword>
<dbReference type="SUPFAM" id="SSF49785">
    <property type="entry name" value="Galactose-binding domain-like"/>
    <property type="match status" value="2"/>
</dbReference>
<accession>A0ABN1USI8</accession>
<evidence type="ECO:0000256" key="6">
    <source>
        <dbReference type="ARBA" id="ARBA00023326"/>
    </source>
</evidence>
<dbReference type="InterPro" id="IPR011100">
    <property type="entry name" value="Glyco_hydro_67_cat"/>
</dbReference>
<evidence type="ECO:0000256" key="8">
    <source>
        <dbReference type="SAM" id="SignalP"/>
    </source>
</evidence>
<keyword evidence="2 7" id="KW-0858">Xylan degradation</keyword>
<dbReference type="InterPro" id="IPR005154">
    <property type="entry name" value="Glyco_hydro_67_aGlcAse_N"/>
</dbReference>
<evidence type="ECO:0000259" key="10">
    <source>
        <dbReference type="Pfam" id="PF07477"/>
    </source>
</evidence>
<evidence type="ECO:0000256" key="7">
    <source>
        <dbReference type="RuleBase" id="RU361198"/>
    </source>
</evidence>
<dbReference type="PANTHER" id="PTHR39207">
    <property type="entry name" value="ALPHA-GLUCURONIDASE A"/>
    <property type="match status" value="1"/>
</dbReference>
<evidence type="ECO:0000313" key="13">
    <source>
        <dbReference type="Proteomes" id="UP001501371"/>
    </source>
</evidence>
<dbReference type="PANTHER" id="PTHR39207:SF1">
    <property type="entry name" value="ALPHA-GLUCURONIDASE A"/>
    <property type="match status" value="1"/>
</dbReference>
<dbReference type="InterPro" id="IPR029018">
    <property type="entry name" value="Hex-like_dom2"/>
</dbReference>
<evidence type="ECO:0000259" key="11">
    <source>
        <dbReference type="Pfam" id="PF07488"/>
    </source>
</evidence>
<feature type="chain" id="PRO_5045311952" description="Xylan alpha-1,2-glucuronidase" evidence="8">
    <location>
        <begin position="31"/>
        <end position="1215"/>
    </location>
</feature>
<sequence>MARYQFGRRRLLQASALAFAAAAAPWSTSAASAARLVDEDGYELWLRYPLVSVPDRLAEYRRSLTSIARHGDGPVLENAEAELRRAVEGLTGTSPADARASRAAIVVGRVHDSSLPRSRADEDRDFRLGDQGFVITSVRAGNGRRRVFIIGRTEQGVLSGVFQFIRLLQLQTPLARVSTRQNPAVGLRMMNHWDNRDGSIERGYAGTTIFGWDDLPEISDRHVDYARAMASIGINASVINNVNADTDFITGDTLDKLAPLAALFRSWGISLWLSVNYASPLVLTADDEDPITTADPSDPRVQQWWSAKAGEIFSKLDGFGGFLVKANSEGRPGPLDYGRTHAEGANMLAKAVRPHGGKIVWRSFVHEDFSDWAEYQYRTFAPLDGDFDDNVVLQTKYGPIDFQVREPVHPLFGRMRRTHQMVELQLTQEYTGHAVHTCYLAPMWREVLSFPTQGPADGPTVAEILSAGSLREPCTGIAGVSNFGNDHDWTGYQLGAANTYAFGRMCWDTEADPRDLAEEWARMTFGTDPEVSGAVADILTSSREAYEAYSSPLGLGYFTNPGGDHFEPNPKATLFQSHHTTTEGTGFDRTAATGSGFAGQYPKAWQDVYESLDTCPDELLLFMHRVRYDHRLRSGTTVIQHIYDTHFQGVEEARRFLLAWRALAGRVDGQRHRDIEAAFTAQLAHARLWRDIVVGFYFDHSRRVDERRTWFQAALGGQRVLLGGRVNLLPVDITNASPDRHRLRVRLRPPNSRWTSTTAAGEVAGTETAALELSVTPPPAGTVAPCDLEVSPRLTRLDGAIPDLVIAPDGARCRLALNAQPDGGASMPGYTPLRPSSAWSPEAGFGWVGDRPTGRDRGGEPLIRDMLYNNRSRVLRIAVPPGPHTAYALVGDTDATASPTRVAVDGRTVATSPRQPGGTFTWLELPLDGGASGRALDLTFAGEGGPWRLNALALPDESLPTPPLMVLKATTEQVWWTGRPNEVTLLVRNQGDTDREVTAELETPDSWETTPSTVTVKAGTDAELTVTATPESKPGFAAVDIRVDSGDEEVERGRSVAVVTAPHADDVVLALDAGPDGSPLVPGWTRLTPGDRYDGERGFGWTKERPDTRDRGAGDALRRDFVTQKIKDSAIRLRVPAGKHTVWILTGDMVAESAITTISENGTVLATSGDDTLPARAFAWFSFELDGGASGRTAELDITGSELNGLWRIGALVVA</sequence>
<dbReference type="Pfam" id="PF03648">
    <property type="entry name" value="Glyco_hydro_67N"/>
    <property type="match status" value="1"/>
</dbReference>
<comment type="subunit">
    <text evidence="7">Homodimer.</text>
</comment>
<evidence type="ECO:0000256" key="2">
    <source>
        <dbReference type="ARBA" id="ARBA00022651"/>
    </source>
</evidence>
<evidence type="ECO:0000256" key="1">
    <source>
        <dbReference type="ARBA" id="ARBA00008833"/>
    </source>
</evidence>
<evidence type="ECO:0000256" key="4">
    <source>
        <dbReference type="ARBA" id="ARBA00023277"/>
    </source>
</evidence>
<proteinExistence type="inferred from homology"/>
<keyword evidence="13" id="KW-1185">Reference proteome</keyword>
<dbReference type="PROSITE" id="PS51318">
    <property type="entry name" value="TAT"/>
    <property type="match status" value="1"/>
</dbReference>
<dbReference type="Gene3D" id="3.30.379.10">
    <property type="entry name" value="Chitobiase/beta-hexosaminidase domain 2-like"/>
    <property type="match status" value="1"/>
</dbReference>
<feature type="domain" description="Glycosyl hydrolase family 67 C-terminal" evidence="10">
    <location>
        <begin position="490"/>
        <end position="707"/>
    </location>
</feature>
<gene>
    <name evidence="12" type="ORF">GCM10009654_19060</name>
</gene>
<dbReference type="Gene3D" id="2.60.120.430">
    <property type="entry name" value="Galactose-binding lectin"/>
    <property type="match status" value="2"/>
</dbReference>
<keyword evidence="5 7" id="KW-0326">Glycosidase</keyword>
<dbReference type="InterPro" id="IPR017853">
    <property type="entry name" value="GH"/>
</dbReference>
<dbReference type="InterPro" id="IPR011099">
    <property type="entry name" value="Glyco_hydro_67_C"/>
</dbReference>
<dbReference type="EMBL" id="BAAAKV010000013">
    <property type="protein sequence ID" value="GAA1162567.1"/>
    <property type="molecule type" value="Genomic_DNA"/>
</dbReference>
<dbReference type="Proteomes" id="UP001501371">
    <property type="component" value="Unassembled WGS sequence"/>
</dbReference>
<comment type="caution">
    <text evidence="12">The sequence shown here is derived from an EMBL/GenBank/DDBJ whole genome shotgun (WGS) entry which is preliminary data.</text>
</comment>
<comment type="catalytic activity">
    <reaction evidence="7">
        <text>Hydrolysis of (1-&gt;2)-alpha-D-(4-O-methyl)glucuronosyl links in the main chain of hardwood xylans.</text>
        <dbReference type="EC" id="3.2.1.131"/>
    </reaction>
</comment>
<dbReference type="SUPFAM" id="SSF55545">
    <property type="entry name" value="beta-N-acetylhexosaminidase-like domain"/>
    <property type="match status" value="1"/>
</dbReference>
<name>A0ABN1USI8_9ACTN</name>
<organism evidence="12 13">
    <name type="scientific">Streptomyces hebeiensis</name>
    <dbReference type="NCBI Taxonomy" id="229486"/>
    <lineage>
        <taxon>Bacteria</taxon>
        <taxon>Bacillati</taxon>
        <taxon>Actinomycetota</taxon>
        <taxon>Actinomycetes</taxon>
        <taxon>Kitasatosporales</taxon>
        <taxon>Streptomycetaceae</taxon>
        <taxon>Streptomyces</taxon>
    </lineage>
</organism>
<keyword evidence="3 7" id="KW-0378">Hydrolase</keyword>
<keyword evidence="8" id="KW-0732">Signal</keyword>
<dbReference type="SUPFAM" id="SSF51445">
    <property type="entry name" value="(Trans)glycosidases"/>
    <property type="match status" value="1"/>
</dbReference>
<feature type="domain" description="Alpha glucuronidase N-terminal" evidence="9">
    <location>
        <begin position="44"/>
        <end position="164"/>
    </location>
</feature>
<evidence type="ECO:0000313" key="12">
    <source>
        <dbReference type="EMBL" id="GAA1162567.1"/>
    </source>
</evidence>
<dbReference type="Gene3D" id="3.90.1330.10">
    <property type="entry name" value="Alpha-glucuronidase, C-terminal domain"/>
    <property type="match status" value="1"/>
</dbReference>
<reference evidence="12 13" key="1">
    <citation type="journal article" date="2019" name="Int. J. Syst. Evol. Microbiol.">
        <title>The Global Catalogue of Microorganisms (GCM) 10K type strain sequencing project: providing services to taxonomists for standard genome sequencing and annotation.</title>
        <authorList>
            <consortium name="The Broad Institute Genomics Platform"/>
            <consortium name="The Broad Institute Genome Sequencing Center for Infectious Disease"/>
            <person name="Wu L."/>
            <person name="Ma J."/>
        </authorList>
    </citation>
    <scope>NUCLEOTIDE SEQUENCE [LARGE SCALE GENOMIC DNA]</scope>
    <source>
        <strain evidence="12 13">JCM 12696</strain>
    </source>
</reference>
<dbReference type="RefSeq" id="WP_344273022.1">
    <property type="nucleotide sequence ID" value="NZ_BAAAKV010000013.1"/>
</dbReference>
<keyword evidence="6 7" id="KW-0624">Polysaccharide degradation</keyword>
<dbReference type="EC" id="3.2.1.131" evidence="7"/>
<dbReference type="Gene3D" id="3.20.20.80">
    <property type="entry name" value="Glycosidases"/>
    <property type="match status" value="1"/>
</dbReference>
<evidence type="ECO:0000256" key="5">
    <source>
        <dbReference type="ARBA" id="ARBA00023295"/>
    </source>
</evidence>
<dbReference type="InterPro" id="IPR006311">
    <property type="entry name" value="TAT_signal"/>
</dbReference>
<dbReference type="InterPro" id="IPR008979">
    <property type="entry name" value="Galactose-bd-like_sf"/>
</dbReference>
<dbReference type="Pfam" id="PF07477">
    <property type="entry name" value="Glyco_hydro_67C"/>
    <property type="match status" value="1"/>
</dbReference>
<feature type="domain" description="Glycosyl hydrolase family 67 catalytic" evidence="11">
    <location>
        <begin position="168"/>
        <end position="489"/>
    </location>
</feature>
<feature type="signal peptide" evidence="8">
    <location>
        <begin position="1"/>
        <end position="30"/>
    </location>
</feature>
<comment type="similarity">
    <text evidence="1 7">Belongs to the glycosyl hydrolase 67 family.</text>
</comment>